<organism evidence="1 2">
    <name type="scientific">Leptidea sinapis</name>
    <dbReference type="NCBI Taxonomy" id="189913"/>
    <lineage>
        <taxon>Eukaryota</taxon>
        <taxon>Metazoa</taxon>
        <taxon>Ecdysozoa</taxon>
        <taxon>Arthropoda</taxon>
        <taxon>Hexapoda</taxon>
        <taxon>Insecta</taxon>
        <taxon>Pterygota</taxon>
        <taxon>Neoptera</taxon>
        <taxon>Endopterygota</taxon>
        <taxon>Lepidoptera</taxon>
        <taxon>Glossata</taxon>
        <taxon>Ditrysia</taxon>
        <taxon>Papilionoidea</taxon>
        <taxon>Pieridae</taxon>
        <taxon>Dismorphiinae</taxon>
        <taxon>Leptidea</taxon>
    </lineage>
</organism>
<dbReference type="Proteomes" id="UP000324832">
    <property type="component" value="Unassembled WGS sequence"/>
</dbReference>
<sequence>MNINIVSEKLNIKFSEYMDLLASYGLLDTHTFPTRESNCLDHCFVKSKLKTSTVVCHTTLTDQFSVMLSLPLKITSRTRINSTFSKTDHEAAIIPSELLCSNSNSQAALHNINKYFVNVGTNLAISILLRKHTNELELFKKSRQNTTSGPLNSFMLLPTDEME</sequence>
<evidence type="ECO:0000313" key="1">
    <source>
        <dbReference type="EMBL" id="VVD00582.1"/>
    </source>
</evidence>
<protein>
    <submittedName>
        <fullName evidence="1">Uncharacterized protein</fullName>
    </submittedName>
</protein>
<name>A0A5E4QQN2_9NEOP</name>
<dbReference type="EMBL" id="FZQP02004823">
    <property type="protein sequence ID" value="VVD00582.1"/>
    <property type="molecule type" value="Genomic_DNA"/>
</dbReference>
<keyword evidence="2" id="KW-1185">Reference proteome</keyword>
<feature type="non-terminal residue" evidence="1">
    <location>
        <position position="163"/>
    </location>
</feature>
<evidence type="ECO:0000313" key="2">
    <source>
        <dbReference type="Proteomes" id="UP000324832"/>
    </source>
</evidence>
<reference evidence="1 2" key="1">
    <citation type="submission" date="2017-07" db="EMBL/GenBank/DDBJ databases">
        <authorList>
            <person name="Talla V."/>
            <person name="Backstrom N."/>
        </authorList>
    </citation>
    <scope>NUCLEOTIDE SEQUENCE [LARGE SCALE GENOMIC DNA]</scope>
</reference>
<dbReference type="AlphaFoldDB" id="A0A5E4QQN2"/>
<gene>
    <name evidence="1" type="ORF">LSINAPIS_LOCUS11185</name>
</gene>
<accession>A0A5E4QQN2</accession>
<proteinExistence type="predicted"/>